<evidence type="ECO:0000313" key="1">
    <source>
        <dbReference type="EMBL" id="KAK4832410.1"/>
    </source>
</evidence>
<reference evidence="1 2" key="1">
    <citation type="journal article" date="2023" name="J. Hered.">
        <title>Chromosome-level genome of the wood stork (Mycteria americana) provides insight into avian chromosome evolution.</title>
        <authorList>
            <person name="Flamio R. Jr."/>
            <person name="Ramstad K.M."/>
        </authorList>
    </citation>
    <scope>NUCLEOTIDE SEQUENCE [LARGE SCALE GENOMIC DNA]</scope>
    <source>
        <strain evidence="1">JAX WOST 10</strain>
    </source>
</reference>
<evidence type="ECO:0000313" key="2">
    <source>
        <dbReference type="Proteomes" id="UP001333110"/>
    </source>
</evidence>
<comment type="caution">
    <text evidence="1">The sequence shown here is derived from an EMBL/GenBank/DDBJ whole genome shotgun (WGS) entry which is preliminary data.</text>
</comment>
<name>A0AAN7NV10_MYCAM</name>
<organism evidence="1 2">
    <name type="scientific">Mycteria americana</name>
    <name type="common">Wood stork</name>
    <dbReference type="NCBI Taxonomy" id="33587"/>
    <lineage>
        <taxon>Eukaryota</taxon>
        <taxon>Metazoa</taxon>
        <taxon>Chordata</taxon>
        <taxon>Craniata</taxon>
        <taxon>Vertebrata</taxon>
        <taxon>Euteleostomi</taxon>
        <taxon>Archelosauria</taxon>
        <taxon>Archosauria</taxon>
        <taxon>Dinosauria</taxon>
        <taxon>Saurischia</taxon>
        <taxon>Theropoda</taxon>
        <taxon>Coelurosauria</taxon>
        <taxon>Aves</taxon>
        <taxon>Neognathae</taxon>
        <taxon>Neoaves</taxon>
        <taxon>Aequornithes</taxon>
        <taxon>Ciconiiformes</taxon>
        <taxon>Ciconiidae</taxon>
        <taxon>Mycteria</taxon>
    </lineage>
</organism>
<dbReference type="GO" id="GO:0031012">
    <property type="term" value="C:extracellular matrix"/>
    <property type="evidence" value="ECO:0007669"/>
    <property type="project" value="TreeGrafter"/>
</dbReference>
<dbReference type="PANTHER" id="PTHR33395:SF22">
    <property type="entry name" value="REVERSE TRANSCRIPTASE DOMAIN-CONTAINING PROTEIN"/>
    <property type="match status" value="1"/>
</dbReference>
<evidence type="ECO:0008006" key="3">
    <source>
        <dbReference type="Google" id="ProtNLM"/>
    </source>
</evidence>
<accession>A0AAN7NV10</accession>
<keyword evidence="2" id="KW-1185">Reference proteome</keyword>
<dbReference type="GO" id="GO:0061343">
    <property type="term" value="P:cell adhesion involved in heart morphogenesis"/>
    <property type="evidence" value="ECO:0007669"/>
    <property type="project" value="TreeGrafter"/>
</dbReference>
<protein>
    <recommendedName>
        <fullName evidence="3">Glycerol kinase</fullName>
    </recommendedName>
</protein>
<dbReference type="EMBL" id="JAUNZN010000001">
    <property type="protein sequence ID" value="KAK4832410.1"/>
    <property type="molecule type" value="Genomic_DNA"/>
</dbReference>
<dbReference type="Proteomes" id="UP001333110">
    <property type="component" value="Unassembled WGS sequence"/>
</dbReference>
<sequence length="273" mass="32087">MVCLILAKGKVKDVCWKYNTAERKQSRRFLECVEDNLLTQLVSEPTREVALLDLLFANKDRLVGDVMVGSRLGHNNHEMIEFLIIGEVRRGISRTATLDFQRADFGLFRGLVDKVPWDTVLKGKEVLEDWTFFKKKILKAQEQAIPMCQKMSWQRRRPAWLNRELWLELRKKGRVYHVWKKGEDCKDVMRLCREKIRRAKAQLELNPATAVKDNKKCFCKYISNKRRAKKNLHPLLDAGGNIVKRMRKRLRYFMPSLPQSLIVRPVVLWVPSP</sequence>
<gene>
    <name evidence="1" type="ORF">QYF61_022545</name>
</gene>
<dbReference type="PANTHER" id="PTHR33395">
    <property type="entry name" value="TRANSCRIPTASE, PUTATIVE-RELATED-RELATED"/>
    <property type="match status" value="1"/>
</dbReference>
<dbReference type="AlphaFoldDB" id="A0AAN7NV10"/>
<dbReference type="GO" id="GO:0007508">
    <property type="term" value="P:larval heart development"/>
    <property type="evidence" value="ECO:0007669"/>
    <property type="project" value="TreeGrafter"/>
</dbReference>
<proteinExistence type="predicted"/>